<feature type="non-terminal residue" evidence="2">
    <location>
        <position position="1"/>
    </location>
</feature>
<comment type="caution">
    <text evidence="2">The sequence shown here is derived from an EMBL/GenBank/DDBJ whole genome shotgun (WGS) entry which is preliminary data.</text>
</comment>
<dbReference type="Proteomes" id="UP000265520">
    <property type="component" value="Unassembled WGS sequence"/>
</dbReference>
<organism evidence="2 3">
    <name type="scientific">Trifolium medium</name>
    <dbReference type="NCBI Taxonomy" id="97028"/>
    <lineage>
        <taxon>Eukaryota</taxon>
        <taxon>Viridiplantae</taxon>
        <taxon>Streptophyta</taxon>
        <taxon>Embryophyta</taxon>
        <taxon>Tracheophyta</taxon>
        <taxon>Spermatophyta</taxon>
        <taxon>Magnoliopsida</taxon>
        <taxon>eudicotyledons</taxon>
        <taxon>Gunneridae</taxon>
        <taxon>Pentapetalae</taxon>
        <taxon>rosids</taxon>
        <taxon>fabids</taxon>
        <taxon>Fabales</taxon>
        <taxon>Fabaceae</taxon>
        <taxon>Papilionoideae</taxon>
        <taxon>50 kb inversion clade</taxon>
        <taxon>NPAAA clade</taxon>
        <taxon>Hologalegina</taxon>
        <taxon>IRL clade</taxon>
        <taxon>Trifolieae</taxon>
        <taxon>Trifolium</taxon>
    </lineage>
</organism>
<feature type="domain" description="SAC9 first GBDL" evidence="1">
    <location>
        <begin position="3"/>
        <end position="154"/>
    </location>
</feature>
<name>A0A392N6Y2_9FABA</name>
<dbReference type="InterPro" id="IPR057555">
    <property type="entry name" value="SAC9_GBDL_1st"/>
</dbReference>
<keyword evidence="3" id="KW-1185">Reference proteome</keyword>
<proteinExistence type="predicted"/>
<accession>A0A392N6Y2</accession>
<reference evidence="2 3" key="1">
    <citation type="journal article" date="2018" name="Front. Plant Sci.">
        <title>Red Clover (Trifolium pratense) and Zigzag Clover (T. medium) - A Picture of Genomic Similarities and Differences.</title>
        <authorList>
            <person name="Dluhosova J."/>
            <person name="Istvanek J."/>
            <person name="Nedelnik J."/>
            <person name="Repkova J."/>
        </authorList>
    </citation>
    <scope>NUCLEOTIDE SEQUENCE [LARGE SCALE GENOMIC DNA]</scope>
    <source>
        <strain evidence="3">cv. 10/8</strain>
        <tissue evidence="2">Leaf</tissue>
    </source>
</reference>
<dbReference type="EMBL" id="LXQA010026884">
    <property type="protein sequence ID" value="MCH94254.1"/>
    <property type="molecule type" value="Genomic_DNA"/>
</dbReference>
<evidence type="ECO:0000313" key="3">
    <source>
        <dbReference type="Proteomes" id="UP000265520"/>
    </source>
</evidence>
<dbReference type="AlphaFoldDB" id="A0A392N6Y2"/>
<feature type="non-terminal residue" evidence="2">
    <location>
        <position position="154"/>
    </location>
</feature>
<evidence type="ECO:0000259" key="1">
    <source>
        <dbReference type="Pfam" id="PF24790"/>
    </source>
</evidence>
<evidence type="ECO:0000313" key="2">
    <source>
        <dbReference type="EMBL" id="MCH94254.1"/>
    </source>
</evidence>
<dbReference type="Pfam" id="PF24790">
    <property type="entry name" value="SAC9_GBDL_1st"/>
    <property type="match status" value="1"/>
</dbReference>
<dbReference type="PANTHER" id="PTHR46817">
    <property type="entry name" value="PHOSPHOINOSITIDE PHOSPHATASE SAC9-RELATED"/>
    <property type="match status" value="1"/>
</dbReference>
<dbReference type="PANTHER" id="PTHR46817:SF1">
    <property type="entry name" value="SAC DOMAIN-CONTAINING PROTEIN"/>
    <property type="match status" value="1"/>
</dbReference>
<protein>
    <submittedName>
        <fullName evidence="2">Putative phosphoinositide phosphatase SAC9-like</fullName>
    </submittedName>
</protein>
<sequence length="154" mass="16487">GGEASLLSFKGKNVVWISPQPADVVEIFIYLGEPCHVCQLLLTISHGADDSTYPSTVDVRTGRHLDGLKLVLEGASIPQCASGTNLLIPLPGAISAEDMAITGANSRLHAQDTPPLSLLYDFEELEGEWDFLSRVVALTLYPTVSGRKPLTLGE</sequence>